<protein>
    <submittedName>
        <fullName evidence="2">Possible partitioning protein ParB</fullName>
    </submittedName>
</protein>
<evidence type="ECO:0000259" key="1">
    <source>
        <dbReference type="Pfam" id="PF07506"/>
    </source>
</evidence>
<dbReference type="InterPro" id="IPR011111">
    <property type="entry name" value="Plasmid_RepB"/>
</dbReference>
<dbReference type="SMR" id="G4AAZ6"/>
<dbReference type="SUPFAM" id="SSF109709">
    <property type="entry name" value="KorB DNA-binding domain-like"/>
    <property type="match status" value="1"/>
</dbReference>
<reference evidence="2 3" key="1">
    <citation type="submission" date="2010-10" db="EMBL/GenBank/DDBJ databases">
        <authorList>
            <person name="Chen C."/>
            <person name="Kittichotirat W."/>
            <person name="Asikainen S."/>
            <person name="Bumgarner R."/>
        </authorList>
    </citation>
    <scope>NUCLEOTIDE SEQUENCE [LARGE SCALE GENOMIC DNA]</scope>
    <source>
        <strain evidence="2 3">SC1083</strain>
    </source>
</reference>
<sequence length="185" mass="21336">MELLSGIRILSERGYRTSDIARKVGFDTTYISGIIHLLKVGEERLINGVEKGYLPITVAISIARADDKETQKQLTELYENGTLKQSDITKIRNIMHRRKLIGKRANTAIKNSVYSQKSIINIYKEETDRQQRMIKQAEFDESQLFVLISCLKKLFNDKVFLLLLKSEKLNDIPKDLSERLRGNYA</sequence>
<feature type="domain" description="RepB plasmid partition" evidence="1">
    <location>
        <begin position="7"/>
        <end position="152"/>
    </location>
</feature>
<evidence type="ECO:0000313" key="2">
    <source>
        <dbReference type="EMBL" id="EGY32647.1"/>
    </source>
</evidence>
<dbReference type="AlphaFoldDB" id="G4AAZ6"/>
<name>G4AAZ6_AGGAC</name>
<dbReference type="Gene3D" id="1.10.10.2830">
    <property type="match status" value="1"/>
</dbReference>
<accession>G4AAZ6</accession>
<organism evidence="2 3">
    <name type="scientific">Aggregatibacter actinomycetemcomitans serotype e str. SC1083</name>
    <dbReference type="NCBI Taxonomy" id="907488"/>
    <lineage>
        <taxon>Bacteria</taxon>
        <taxon>Pseudomonadati</taxon>
        <taxon>Pseudomonadota</taxon>
        <taxon>Gammaproteobacteria</taxon>
        <taxon>Pasteurellales</taxon>
        <taxon>Pasteurellaceae</taxon>
        <taxon>Aggregatibacter</taxon>
    </lineage>
</organism>
<gene>
    <name evidence="2" type="ORF">SC1083_2026</name>
</gene>
<evidence type="ECO:0000313" key="3">
    <source>
        <dbReference type="Proteomes" id="UP000005508"/>
    </source>
</evidence>
<dbReference type="PATRIC" id="fig|907488.3.peg.1984"/>
<dbReference type="Proteomes" id="UP000005508">
    <property type="component" value="Unassembled WGS sequence"/>
</dbReference>
<proteinExistence type="predicted"/>
<comment type="caution">
    <text evidence="2">The sequence shown here is derived from an EMBL/GenBank/DDBJ whole genome shotgun (WGS) entry which is preliminary data.</text>
</comment>
<dbReference type="EMBL" id="AEJM01000042">
    <property type="protein sequence ID" value="EGY32647.1"/>
    <property type="molecule type" value="Genomic_DNA"/>
</dbReference>
<dbReference type="Pfam" id="PF07506">
    <property type="entry name" value="RepB"/>
    <property type="match status" value="1"/>
</dbReference>